<feature type="coiled-coil region" evidence="10">
    <location>
        <begin position="136"/>
        <end position="185"/>
    </location>
</feature>
<feature type="domain" description="AprE-like long alpha-helical hairpin" evidence="11">
    <location>
        <begin position="98"/>
        <end position="278"/>
    </location>
</feature>
<dbReference type="Pfam" id="PF26002">
    <property type="entry name" value="Beta-barrel_AprE"/>
    <property type="match status" value="1"/>
</dbReference>
<evidence type="ECO:0000256" key="2">
    <source>
        <dbReference type="ARBA" id="ARBA00009477"/>
    </source>
</evidence>
<protein>
    <recommendedName>
        <fullName evidence="9">Membrane fusion protein (MFP) family protein</fullName>
    </recommendedName>
</protein>
<keyword evidence="10" id="KW-0175">Coiled coil</keyword>
<evidence type="ECO:0000256" key="4">
    <source>
        <dbReference type="ARBA" id="ARBA00022475"/>
    </source>
</evidence>
<gene>
    <name evidence="13" type="ORF">DXM27_23265</name>
</gene>
<keyword evidence="6 9" id="KW-0812">Transmembrane</keyword>
<evidence type="ECO:0000256" key="10">
    <source>
        <dbReference type="SAM" id="Coils"/>
    </source>
</evidence>
<dbReference type="GO" id="GO:0015031">
    <property type="term" value="P:protein transport"/>
    <property type="evidence" value="ECO:0007669"/>
    <property type="project" value="InterPro"/>
</dbReference>
<dbReference type="Gene3D" id="2.40.50.100">
    <property type="match status" value="1"/>
</dbReference>
<dbReference type="Proteomes" id="UP000473658">
    <property type="component" value="Unassembled WGS sequence"/>
</dbReference>
<dbReference type="InterPro" id="IPR058781">
    <property type="entry name" value="HH_AprE-like"/>
</dbReference>
<dbReference type="InterPro" id="IPR010129">
    <property type="entry name" value="T1SS_HlyD"/>
</dbReference>
<dbReference type="EMBL" id="QRFF01000009">
    <property type="protein sequence ID" value="KAA3498276.1"/>
    <property type="molecule type" value="Genomic_DNA"/>
</dbReference>
<dbReference type="InterPro" id="IPR050739">
    <property type="entry name" value="MFP"/>
</dbReference>
<dbReference type="PRINTS" id="PR01490">
    <property type="entry name" value="RTXTOXIND"/>
</dbReference>
<evidence type="ECO:0000256" key="3">
    <source>
        <dbReference type="ARBA" id="ARBA00022448"/>
    </source>
</evidence>
<accession>A0AA88EVK1</accession>
<dbReference type="Gene3D" id="2.40.30.170">
    <property type="match status" value="1"/>
</dbReference>
<evidence type="ECO:0000256" key="6">
    <source>
        <dbReference type="ARBA" id="ARBA00022692"/>
    </source>
</evidence>
<evidence type="ECO:0000256" key="1">
    <source>
        <dbReference type="ARBA" id="ARBA00004377"/>
    </source>
</evidence>
<dbReference type="InterPro" id="IPR058982">
    <property type="entry name" value="Beta-barrel_AprE"/>
</dbReference>
<evidence type="ECO:0000256" key="5">
    <source>
        <dbReference type="ARBA" id="ARBA00022519"/>
    </source>
</evidence>
<evidence type="ECO:0000256" key="8">
    <source>
        <dbReference type="ARBA" id="ARBA00023136"/>
    </source>
</evidence>
<dbReference type="SUPFAM" id="SSF111369">
    <property type="entry name" value="HlyD-like secretion proteins"/>
    <property type="match status" value="1"/>
</dbReference>
<name>A0AA88EVK1_RHIRH</name>
<organism evidence="13 14">
    <name type="scientific">Rhizobium rhizogenes</name>
    <name type="common">Agrobacterium rhizogenes</name>
    <dbReference type="NCBI Taxonomy" id="359"/>
    <lineage>
        <taxon>Bacteria</taxon>
        <taxon>Pseudomonadati</taxon>
        <taxon>Pseudomonadota</taxon>
        <taxon>Alphaproteobacteria</taxon>
        <taxon>Hyphomicrobiales</taxon>
        <taxon>Rhizobiaceae</taxon>
        <taxon>Rhizobium/Agrobacterium group</taxon>
        <taxon>Rhizobium</taxon>
    </lineage>
</organism>
<keyword evidence="5 9" id="KW-0997">Cell inner membrane</keyword>
<feature type="coiled-coil region" evidence="10">
    <location>
        <begin position="210"/>
        <end position="273"/>
    </location>
</feature>
<dbReference type="AlphaFoldDB" id="A0AA88EVK1"/>
<dbReference type="GO" id="GO:0005886">
    <property type="term" value="C:plasma membrane"/>
    <property type="evidence" value="ECO:0007669"/>
    <property type="project" value="UniProtKB-SubCell"/>
</dbReference>
<evidence type="ECO:0000259" key="12">
    <source>
        <dbReference type="Pfam" id="PF26002"/>
    </source>
</evidence>
<feature type="domain" description="AprE-like beta-barrel" evidence="12">
    <location>
        <begin position="322"/>
        <end position="409"/>
    </location>
</feature>
<dbReference type="Pfam" id="PF25994">
    <property type="entry name" value="HH_AprE"/>
    <property type="match status" value="1"/>
</dbReference>
<reference evidence="13 14" key="1">
    <citation type="submission" date="2018-08" db="EMBL/GenBank/DDBJ databases">
        <title>Crown Gall in kiwifruit.</title>
        <authorList>
            <person name="Visnovsky S.B."/>
            <person name="Pitman A.R."/>
        </authorList>
    </citation>
    <scope>NUCLEOTIDE SEQUENCE [LARGE SCALE GENOMIC DNA]</scope>
    <source>
        <strain evidence="13 14">SBV_302_78_2</strain>
    </source>
</reference>
<comment type="subcellular location">
    <subcellularLocation>
        <location evidence="1 9">Cell inner membrane</location>
        <topology evidence="1 9">Single-pass membrane protein</topology>
    </subcellularLocation>
</comment>
<sequence length="433" mass="47492">MTGSNRAEPKNINVAGNGIRLRVITTALLATCLVGGVGGWAAQAKLAGAVISQGEVAISGEIKQVQHVDGGTVVEIPVKSGDLVRKGDVVLRLDDTQARVELDIIQSQIGQLSAMRARLVAERDNAAELLFDMPVMPQLEREELKLFRENQQLRENQKQQLRLQANQLQNQVDGLEQQRKASISEEDLVRDEVSLQQQLVDKGLVRTADLRDLKRQMVRLQGTIGDVTAKIAEARGQISELDIKLTSIDQSSRSEAQKEIVRIDTQIAELNQRAIAVSHRLDRTTVRAPESGYIYDLQAHTVGGVIGSGAAIMSLVPKAGDLRVDVKIAPTDIDRINVHQPARMRFIAFNQQTTPEVKGKVDIVSAATSVDKATGLPFYKTTLSFSPDALGTLAAKLQPGMPVEVYIETDERTVISYLSKPLTDQIMRAFREE</sequence>
<dbReference type="NCBIfam" id="TIGR01843">
    <property type="entry name" value="type_I_hlyD"/>
    <property type="match status" value="1"/>
</dbReference>
<keyword evidence="3 9" id="KW-0813">Transport</keyword>
<dbReference type="PANTHER" id="PTHR30386">
    <property type="entry name" value="MEMBRANE FUSION SUBUNIT OF EMRAB-TOLC MULTIDRUG EFFLUX PUMP"/>
    <property type="match status" value="1"/>
</dbReference>
<evidence type="ECO:0000313" key="14">
    <source>
        <dbReference type="Proteomes" id="UP000473658"/>
    </source>
</evidence>
<evidence type="ECO:0000259" key="11">
    <source>
        <dbReference type="Pfam" id="PF25994"/>
    </source>
</evidence>
<evidence type="ECO:0000256" key="7">
    <source>
        <dbReference type="ARBA" id="ARBA00022989"/>
    </source>
</evidence>
<keyword evidence="8 9" id="KW-0472">Membrane</keyword>
<keyword evidence="4 9" id="KW-1003">Cell membrane</keyword>
<comment type="similarity">
    <text evidence="2 9">Belongs to the membrane fusion protein (MFP) (TC 8.A.1) family.</text>
</comment>
<comment type="caution">
    <text evidence="13">The sequence shown here is derived from an EMBL/GenBank/DDBJ whole genome shotgun (WGS) entry which is preliminary data.</text>
</comment>
<keyword evidence="7 9" id="KW-1133">Transmembrane helix</keyword>
<dbReference type="PANTHER" id="PTHR30386:SF17">
    <property type="entry name" value="ALKALINE PROTEASE SECRETION PROTEIN APRE"/>
    <property type="match status" value="1"/>
</dbReference>
<evidence type="ECO:0000313" key="13">
    <source>
        <dbReference type="EMBL" id="KAA3498276.1"/>
    </source>
</evidence>
<evidence type="ECO:0000256" key="9">
    <source>
        <dbReference type="RuleBase" id="RU365093"/>
    </source>
</evidence>
<feature type="transmembrane region" description="Helical" evidence="9">
    <location>
        <begin position="21"/>
        <end position="42"/>
    </location>
</feature>
<proteinExistence type="inferred from homology"/>